<protein>
    <submittedName>
        <fullName evidence="1">Uncharacterized protein</fullName>
    </submittedName>
</protein>
<dbReference type="PROSITE" id="PS51257">
    <property type="entry name" value="PROKAR_LIPOPROTEIN"/>
    <property type="match status" value="1"/>
</dbReference>
<reference evidence="1" key="1">
    <citation type="journal article" date="2014" name="Front. Microbiol.">
        <title>High frequency of phylogenetically diverse reductive dehalogenase-homologous genes in deep subseafloor sedimentary metagenomes.</title>
        <authorList>
            <person name="Kawai M."/>
            <person name="Futagami T."/>
            <person name="Toyoda A."/>
            <person name="Takaki Y."/>
            <person name="Nishi S."/>
            <person name="Hori S."/>
            <person name="Arai W."/>
            <person name="Tsubouchi T."/>
            <person name="Morono Y."/>
            <person name="Uchiyama I."/>
            <person name="Ito T."/>
            <person name="Fujiyama A."/>
            <person name="Inagaki F."/>
            <person name="Takami H."/>
        </authorList>
    </citation>
    <scope>NUCLEOTIDE SEQUENCE</scope>
    <source>
        <strain evidence="1">Expedition CK06-06</strain>
    </source>
</reference>
<dbReference type="AlphaFoldDB" id="X0YI54"/>
<comment type="caution">
    <text evidence="1">The sequence shown here is derived from an EMBL/GenBank/DDBJ whole genome shotgun (WGS) entry which is preliminary data.</text>
</comment>
<gene>
    <name evidence="1" type="ORF">S01H1_80517</name>
</gene>
<proteinExistence type="predicted"/>
<organism evidence="1">
    <name type="scientific">marine sediment metagenome</name>
    <dbReference type="NCBI Taxonomy" id="412755"/>
    <lineage>
        <taxon>unclassified sequences</taxon>
        <taxon>metagenomes</taxon>
        <taxon>ecological metagenomes</taxon>
    </lineage>
</organism>
<accession>X0YI54</accession>
<name>X0YI54_9ZZZZ</name>
<dbReference type="EMBL" id="BARS01054381">
    <property type="protein sequence ID" value="GAG48278.1"/>
    <property type="molecule type" value="Genomic_DNA"/>
</dbReference>
<sequence>MRKRLAQAVVALLVTTAATACQPPPAGPVSTVEVKETNVHLGRIADALEALVAKECR</sequence>
<evidence type="ECO:0000313" key="1">
    <source>
        <dbReference type="EMBL" id="GAG48278.1"/>
    </source>
</evidence>